<dbReference type="AlphaFoldDB" id="A0A8T0T1E2"/>
<accession>A0A8T0T1E2</accession>
<dbReference type="InterPro" id="IPR046527">
    <property type="entry name" value="PIR2-like_helical"/>
</dbReference>
<feature type="domain" description="PIR2-like helical" evidence="1">
    <location>
        <begin position="9"/>
        <end position="129"/>
    </location>
</feature>
<dbReference type="OrthoDB" id="692438at2759"/>
<comment type="caution">
    <text evidence="2">The sequence shown here is derived from an EMBL/GenBank/DDBJ whole genome shotgun (WGS) entry which is preliminary data.</text>
</comment>
<dbReference type="PANTHER" id="PTHR33120">
    <property type="entry name" value="EXPRESSED PROTEIN-RELATED"/>
    <property type="match status" value="1"/>
</dbReference>
<sequence>MRRDLLTVIHRYYLDAISRLPPAELRTTLARGLLVGGHCFGLLGPVHNIIVNSIWYAAAFPLRGGAATDTEDDEVRAILATDGIVRICRRSLQGLVASLRHYCPSLSTADALYQLMNADADLSAAVALANGTTRSSALRAMASQNLVAFHLAAEAAQHPNPTTLAHFASSVLPTVSAQHDIPSFLLIYRFLSPGDINHLSTVLLPGLPCEPPQPPLTLVDRISEATVQGHRKASARCCELGIATLCIRNRRAAHSSFCMRRQSTKRPRTG</sequence>
<evidence type="ECO:0000259" key="1">
    <source>
        <dbReference type="Pfam" id="PF20235"/>
    </source>
</evidence>
<name>A0A8T0T1E2_PANVG</name>
<dbReference type="EMBL" id="CM029045">
    <property type="protein sequence ID" value="KAG2603458.1"/>
    <property type="molecule type" value="Genomic_DNA"/>
</dbReference>
<evidence type="ECO:0000313" key="3">
    <source>
        <dbReference type="Proteomes" id="UP000823388"/>
    </source>
</evidence>
<dbReference type="PANTHER" id="PTHR33120:SF44">
    <property type="entry name" value="PIR2-LIKE HELICAL DOMAIN-CONTAINING PROTEIN"/>
    <property type="match status" value="1"/>
</dbReference>
<dbReference type="Proteomes" id="UP000823388">
    <property type="component" value="Chromosome 5K"/>
</dbReference>
<dbReference type="Pfam" id="PF20235">
    <property type="entry name" value="PIR2-like_helical"/>
    <property type="match status" value="1"/>
</dbReference>
<proteinExistence type="predicted"/>
<reference evidence="2 3" key="1">
    <citation type="submission" date="2020-05" db="EMBL/GenBank/DDBJ databases">
        <title>WGS assembly of Panicum virgatum.</title>
        <authorList>
            <person name="Lovell J.T."/>
            <person name="Jenkins J."/>
            <person name="Shu S."/>
            <person name="Juenger T.E."/>
            <person name="Schmutz J."/>
        </authorList>
    </citation>
    <scope>NUCLEOTIDE SEQUENCE [LARGE SCALE GENOMIC DNA]</scope>
    <source>
        <strain evidence="3">cv. AP13</strain>
    </source>
</reference>
<organism evidence="2 3">
    <name type="scientific">Panicum virgatum</name>
    <name type="common">Blackwell switchgrass</name>
    <dbReference type="NCBI Taxonomy" id="38727"/>
    <lineage>
        <taxon>Eukaryota</taxon>
        <taxon>Viridiplantae</taxon>
        <taxon>Streptophyta</taxon>
        <taxon>Embryophyta</taxon>
        <taxon>Tracheophyta</taxon>
        <taxon>Spermatophyta</taxon>
        <taxon>Magnoliopsida</taxon>
        <taxon>Liliopsida</taxon>
        <taxon>Poales</taxon>
        <taxon>Poaceae</taxon>
        <taxon>PACMAD clade</taxon>
        <taxon>Panicoideae</taxon>
        <taxon>Panicodae</taxon>
        <taxon>Paniceae</taxon>
        <taxon>Panicinae</taxon>
        <taxon>Panicum</taxon>
        <taxon>Panicum sect. Hiantes</taxon>
    </lineage>
</organism>
<keyword evidence="3" id="KW-1185">Reference proteome</keyword>
<evidence type="ECO:0000313" key="2">
    <source>
        <dbReference type="EMBL" id="KAG2603458.1"/>
    </source>
</evidence>
<protein>
    <recommendedName>
        <fullName evidence="1">PIR2-like helical domain-containing protein</fullName>
    </recommendedName>
</protein>
<gene>
    <name evidence="2" type="ORF">PVAP13_5KG773100</name>
</gene>